<comment type="similarity">
    <text evidence="3 10">Belongs to the FliL family.</text>
</comment>
<evidence type="ECO:0000313" key="11">
    <source>
        <dbReference type="EMBL" id="MBR0657575.1"/>
    </source>
</evidence>
<keyword evidence="11" id="KW-0969">Cilium</keyword>
<keyword evidence="4" id="KW-1003">Cell membrane</keyword>
<evidence type="ECO:0000256" key="4">
    <source>
        <dbReference type="ARBA" id="ARBA00022475"/>
    </source>
</evidence>
<reference evidence="11" key="1">
    <citation type="submission" date="2020-01" db="EMBL/GenBank/DDBJ databases">
        <authorList>
            <person name="Rat A."/>
        </authorList>
    </citation>
    <scope>NUCLEOTIDE SEQUENCE</scope>
    <source>
        <strain evidence="11">LMG 28251</strain>
    </source>
</reference>
<keyword evidence="6 10" id="KW-0812">Transmembrane</keyword>
<keyword evidence="11" id="KW-0966">Cell projection</keyword>
<dbReference type="GO" id="GO:0006935">
    <property type="term" value="P:chemotaxis"/>
    <property type="evidence" value="ECO:0007669"/>
    <property type="project" value="UniProtKB-KW"/>
</dbReference>
<evidence type="ECO:0000256" key="7">
    <source>
        <dbReference type="ARBA" id="ARBA00022779"/>
    </source>
</evidence>
<name>A0AAF1K7B2_9PROT</name>
<feature type="transmembrane region" description="Helical" evidence="10">
    <location>
        <begin position="22"/>
        <end position="44"/>
    </location>
</feature>
<evidence type="ECO:0000256" key="3">
    <source>
        <dbReference type="ARBA" id="ARBA00008281"/>
    </source>
</evidence>
<keyword evidence="5 10" id="KW-0145">Chemotaxis</keyword>
<comment type="function">
    <text evidence="1 10">Controls the rotational direction of flagella during chemotaxis.</text>
</comment>
<accession>A0AAF1K7B2</accession>
<keyword evidence="9 10" id="KW-0472">Membrane</keyword>
<keyword evidence="12" id="KW-1185">Reference proteome</keyword>
<dbReference type="RefSeq" id="WP_211876435.1">
    <property type="nucleotide sequence ID" value="NZ_JAAEDH010000043.1"/>
</dbReference>
<proteinExistence type="inferred from homology"/>
<dbReference type="GO" id="GO:0009425">
    <property type="term" value="C:bacterial-type flagellum basal body"/>
    <property type="evidence" value="ECO:0007669"/>
    <property type="project" value="InterPro"/>
</dbReference>
<evidence type="ECO:0000313" key="12">
    <source>
        <dbReference type="Proteomes" id="UP001196068"/>
    </source>
</evidence>
<evidence type="ECO:0000256" key="8">
    <source>
        <dbReference type="ARBA" id="ARBA00022989"/>
    </source>
</evidence>
<sequence length="171" mass="18227">MSEPADAPDADSRQARSGRKRLLLIVAPLGLIGIGAGLWFSGILSGVLGHAAPPAAAAPAPGAPAEQARPVPTFIDMPEILANLNAPGRRPTYIKLRSKIEVARAEDVAAVQAAMPRLVDLFQTYLREMRPEELRGSAGTHRLREELMARANIAAAPARISDVLFVEILVQ</sequence>
<dbReference type="GO" id="GO:0071978">
    <property type="term" value="P:bacterial-type flagellum-dependent swarming motility"/>
    <property type="evidence" value="ECO:0007669"/>
    <property type="project" value="TreeGrafter"/>
</dbReference>
<dbReference type="Proteomes" id="UP001196068">
    <property type="component" value="Unassembled WGS sequence"/>
</dbReference>
<keyword evidence="11" id="KW-0282">Flagellum</keyword>
<evidence type="ECO:0000256" key="9">
    <source>
        <dbReference type="ARBA" id="ARBA00023136"/>
    </source>
</evidence>
<comment type="subcellular location">
    <subcellularLocation>
        <location evidence="10">Cell inner membrane</location>
    </subcellularLocation>
    <subcellularLocation>
        <location evidence="2">Cell membrane</location>
        <topology evidence="2">Single-pass membrane protein</topology>
    </subcellularLocation>
</comment>
<evidence type="ECO:0000256" key="10">
    <source>
        <dbReference type="RuleBase" id="RU364125"/>
    </source>
</evidence>
<dbReference type="AlphaFoldDB" id="A0AAF1K7B2"/>
<reference evidence="11" key="2">
    <citation type="journal article" date="2021" name="Syst. Appl. Microbiol.">
        <title>Roseomonas hellenica sp. nov., isolated from roots of wild-growing Alkanna tinctoria.</title>
        <authorList>
            <person name="Rat A."/>
            <person name="Naranjo H.D."/>
            <person name="Lebbe L."/>
            <person name="Cnockaert M."/>
            <person name="Krigas N."/>
            <person name="Grigoriadou K."/>
            <person name="Maloupa E."/>
            <person name="Willems A."/>
        </authorList>
    </citation>
    <scope>NUCLEOTIDE SEQUENCE</scope>
    <source>
        <strain evidence="11">LMG 28251</strain>
    </source>
</reference>
<dbReference type="PANTHER" id="PTHR35091">
    <property type="entry name" value="FLAGELLAR PROTEIN FLIL"/>
    <property type="match status" value="1"/>
</dbReference>
<evidence type="ECO:0000256" key="2">
    <source>
        <dbReference type="ARBA" id="ARBA00004162"/>
    </source>
</evidence>
<protein>
    <recommendedName>
        <fullName evidence="10">Flagellar protein FliL</fullName>
    </recommendedName>
</protein>
<dbReference type="EMBL" id="JAAEDH010000043">
    <property type="protein sequence ID" value="MBR0657575.1"/>
    <property type="molecule type" value="Genomic_DNA"/>
</dbReference>
<organism evidence="11 12">
    <name type="scientific">Plastoroseomonas arctica</name>
    <dbReference type="NCBI Taxonomy" id="1509237"/>
    <lineage>
        <taxon>Bacteria</taxon>
        <taxon>Pseudomonadati</taxon>
        <taxon>Pseudomonadota</taxon>
        <taxon>Alphaproteobacteria</taxon>
        <taxon>Acetobacterales</taxon>
        <taxon>Acetobacteraceae</taxon>
        <taxon>Plastoroseomonas</taxon>
    </lineage>
</organism>
<keyword evidence="8 10" id="KW-1133">Transmembrane helix</keyword>
<keyword evidence="10" id="KW-0997">Cell inner membrane</keyword>
<comment type="caution">
    <text evidence="11">The sequence shown here is derived from an EMBL/GenBank/DDBJ whole genome shotgun (WGS) entry which is preliminary data.</text>
</comment>
<evidence type="ECO:0000256" key="5">
    <source>
        <dbReference type="ARBA" id="ARBA00022500"/>
    </source>
</evidence>
<evidence type="ECO:0000256" key="1">
    <source>
        <dbReference type="ARBA" id="ARBA00002254"/>
    </source>
</evidence>
<gene>
    <name evidence="11" type="ORF">GXW79_21045</name>
</gene>
<dbReference type="GO" id="GO:0005886">
    <property type="term" value="C:plasma membrane"/>
    <property type="evidence" value="ECO:0007669"/>
    <property type="project" value="UniProtKB-SubCell"/>
</dbReference>
<evidence type="ECO:0000256" key="6">
    <source>
        <dbReference type="ARBA" id="ARBA00022692"/>
    </source>
</evidence>
<dbReference type="InterPro" id="IPR005503">
    <property type="entry name" value="FliL"/>
</dbReference>
<dbReference type="PANTHER" id="PTHR35091:SF2">
    <property type="entry name" value="FLAGELLAR PROTEIN FLIL"/>
    <property type="match status" value="1"/>
</dbReference>
<dbReference type="Pfam" id="PF03748">
    <property type="entry name" value="FliL"/>
    <property type="match status" value="1"/>
</dbReference>
<keyword evidence="7 10" id="KW-0283">Flagellar rotation</keyword>